<evidence type="ECO:0000313" key="1">
    <source>
        <dbReference type="EMBL" id="XDQ27962.1"/>
    </source>
</evidence>
<protein>
    <submittedName>
        <fullName evidence="1">Uncharacterized protein</fullName>
    </submittedName>
</protein>
<name>A0AB39PC05_9ACTN</name>
<proteinExistence type="predicted"/>
<organism evidence="1">
    <name type="scientific">Streptomyces sp. R21</name>
    <dbReference type="NCBI Taxonomy" id="3238627"/>
    <lineage>
        <taxon>Bacteria</taxon>
        <taxon>Bacillati</taxon>
        <taxon>Actinomycetota</taxon>
        <taxon>Actinomycetes</taxon>
        <taxon>Kitasatosporales</taxon>
        <taxon>Streptomycetaceae</taxon>
        <taxon>Streptomyces</taxon>
    </lineage>
</organism>
<dbReference type="RefSeq" id="WP_369235547.1">
    <property type="nucleotide sequence ID" value="NZ_CP163435.1"/>
</dbReference>
<sequence>MRAPHLQANVRVPYGDALVPYGCARVPHARVCARHSGTRGPYTP</sequence>
<gene>
    <name evidence="1" type="ORF">AB5J56_26135</name>
</gene>
<reference evidence="1" key="1">
    <citation type="submission" date="2024-07" db="EMBL/GenBank/DDBJ databases">
        <authorList>
            <person name="Yu S.T."/>
        </authorList>
    </citation>
    <scope>NUCLEOTIDE SEQUENCE</scope>
    <source>
        <strain evidence="1">R21</strain>
    </source>
</reference>
<dbReference type="EMBL" id="CP163435">
    <property type="protein sequence ID" value="XDQ27962.1"/>
    <property type="molecule type" value="Genomic_DNA"/>
</dbReference>
<accession>A0AB39PC05</accession>
<dbReference type="AlphaFoldDB" id="A0AB39PC05"/>